<keyword evidence="2" id="KW-0812">Transmembrane</keyword>
<dbReference type="InterPro" id="IPR025263">
    <property type="entry name" value="YhdP_central"/>
</dbReference>
<sequence length="1438" mass="152277">MPWRRGLQLAWKTLVYAGLSVLCLLVLAWLTLQWGILPHIEDWRPEIERHASRAIGVPVRIGHISVRSSSWIPAVDLRDVVFADPSGAEALRLPRVSAALSPKSLLVMSPRLAQLYIEDARLLVRRDAAGHVHVGGLALAARATVSSANEAATLDWLFSQEELVLRRGAVRWIDEQRNAPALELTDVDIVLRNGLRSHDMRVDATPPADWGDRFTLRARTRQPLFSYAGDWRRWTGTLYADLPRGDVAQLKRHVDLPFQLDGGQGSLRLWLDFQNNHWRSATADVQLNGVGVRLASSVEPLAIAHAGGRLTASRDPAGVTVTAEHFGFETAAGVAWPASDVRLSWQQAQRSVVERLGRHAYVSYTREKAIAQAEGRAVPPPPRASSASGKVPWDDLDPVTGGELSADHLDLTLMRRLAAALPLPPLAQQWLADFQPEGVVRRLDAHWTGPLAAPRLYRVNAAVDGFSMAAGAIPEGGRSGRPGWHNASVSVDASERGGTAHVSLDGGSLSLPGVFEEPVIPFDRFAANAKWTIAPARDAAQPPDIALALDDVRFANADAEGALQLQWHSGPSVAPGAAAAAAASQVGRGRRFPGSVDLKGVLTHAHAARLARYLPAPGMTETRSYIAAAFSSGEMENVRFSVRGDLAGFPYQRLHDGEFRIDGQVHGVGLDYVPGPRLDDGSRGPSQWPAFTQVAGEIVLDRGSLEIHDASGRMDGLSLHDVNGGIRNLYEQQTLTLHGQVDGPMTDFLHYVAQSPVAGWLHNGLASTSASGDANLDLALDIPLHKGGSQATVNGALTLSGNDVRLVPGAPELVDARARVAFTEKGVTVTGGHARALGGDATFDGGTQADGSLRFTALGAISADGLRKVAGEPVLARLASRVSGQASYKLGIAIVKGQTEFALTSPLAGLGLALPAPLNKPADAAWPLSVSTTMSTEEGRPRDTLRVELSQPQGPLLQAEVLRDRSADVPRPLRAAYAVGAPLPPLQPGGVLLLHGPSFNGDAWLAFWRGLSGAAVAAAPPAPGAHDAADEMGISYVPSAAALKTPDLVIGGRHLTNVDVLLARVMAAGDDVWRSNIASDQTKGVVEYRPETPSRGAQLFARLDRLSLDAHDMDGATAADAAASAPAQEPPPQTNTVPALDIVVENFELNAKRLGKLEVAATLQSGARDWRLTKLALTTPEAKLSGSGRWSGAPVRHMALDFDLELADSGAFLERLGLGQVLKKGKGKLTGAVTWTGSPLALDYPSLAGRLRLEIDEGQFLKADAGAGRLLGVLSLQSLPRRLTLDFRDLFDEGFAFDNVTGDVLIERGVATTKDLRMRSANAAVLMSGRADLKAETQDLDVIIVPEVNAGAASLAYAAINPVIGIGTFLAQLFLRSPLTEAGTRELHITGGWADPKVDQVEHKAAVAAAAAAASAARADEAAQAASAASAAFARPAP</sequence>
<gene>
    <name evidence="4" type="ORF">LPC04_28075</name>
</gene>
<dbReference type="NCBIfam" id="TIGR02099">
    <property type="entry name" value="YhdP family protein"/>
    <property type="match status" value="1"/>
</dbReference>
<accession>A0A9X1YNN1</accession>
<organism evidence="4 5">
    <name type="scientific">Scleromatobacter humisilvae</name>
    <dbReference type="NCBI Taxonomy" id="2897159"/>
    <lineage>
        <taxon>Bacteria</taxon>
        <taxon>Pseudomonadati</taxon>
        <taxon>Pseudomonadota</taxon>
        <taxon>Betaproteobacteria</taxon>
        <taxon>Burkholderiales</taxon>
        <taxon>Sphaerotilaceae</taxon>
        <taxon>Scleromatobacter</taxon>
    </lineage>
</organism>
<dbReference type="PANTHER" id="PTHR38690">
    <property type="entry name" value="PROTEASE-RELATED"/>
    <property type="match status" value="1"/>
</dbReference>
<dbReference type="Pfam" id="PF13116">
    <property type="entry name" value="YhdP"/>
    <property type="match status" value="1"/>
</dbReference>
<feature type="region of interest" description="Disordered" evidence="1">
    <location>
        <begin position="372"/>
        <end position="393"/>
    </location>
</feature>
<feature type="transmembrane region" description="Helical" evidence="2">
    <location>
        <begin position="14"/>
        <end position="36"/>
    </location>
</feature>
<dbReference type="PANTHER" id="PTHR38690:SF1">
    <property type="entry name" value="PROTEASE"/>
    <property type="match status" value="1"/>
</dbReference>
<keyword evidence="2" id="KW-0472">Membrane</keyword>
<dbReference type="Proteomes" id="UP001139353">
    <property type="component" value="Unassembled WGS sequence"/>
</dbReference>
<dbReference type="InterPro" id="IPR011836">
    <property type="entry name" value="YhdP"/>
</dbReference>
<evidence type="ECO:0000313" key="4">
    <source>
        <dbReference type="EMBL" id="MCK9689594.1"/>
    </source>
</evidence>
<keyword evidence="5" id="KW-1185">Reference proteome</keyword>
<reference evidence="4" key="1">
    <citation type="submission" date="2021-11" db="EMBL/GenBank/DDBJ databases">
        <title>BS-T2-15 a new species belonging to the Comamonadaceae family isolated from the soil of a French oak forest.</title>
        <authorList>
            <person name="Mieszkin S."/>
            <person name="Alain K."/>
        </authorList>
    </citation>
    <scope>NUCLEOTIDE SEQUENCE</scope>
    <source>
        <strain evidence="4">BS-T2-15</strain>
    </source>
</reference>
<keyword evidence="2" id="KW-1133">Transmembrane helix</keyword>
<name>A0A9X1YNN1_9BURK</name>
<evidence type="ECO:0000256" key="2">
    <source>
        <dbReference type="SAM" id="Phobius"/>
    </source>
</evidence>
<feature type="domain" description="YhdP central" evidence="3">
    <location>
        <begin position="12"/>
        <end position="1398"/>
    </location>
</feature>
<evidence type="ECO:0000259" key="3">
    <source>
        <dbReference type="Pfam" id="PF13116"/>
    </source>
</evidence>
<proteinExistence type="predicted"/>
<comment type="caution">
    <text evidence="4">The sequence shown here is derived from an EMBL/GenBank/DDBJ whole genome shotgun (WGS) entry which is preliminary data.</text>
</comment>
<evidence type="ECO:0000256" key="1">
    <source>
        <dbReference type="SAM" id="MobiDB-lite"/>
    </source>
</evidence>
<protein>
    <submittedName>
        <fullName evidence="4">TIGR02099 family protein</fullName>
    </submittedName>
</protein>
<evidence type="ECO:0000313" key="5">
    <source>
        <dbReference type="Proteomes" id="UP001139353"/>
    </source>
</evidence>
<dbReference type="EMBL" id="JAJLJH010000016">
    <property type="protein sequence ID" value="MCK9689594.1"/>
    <property type="molecule type" value="Genomic_DNA"/>
</dbReference>